<dbReference type="RefSeq" id="WP_208842697.1">
    <property type="nucleotide sequence ID" value="NZ_CP072133.1"/>
</dbReference>
<dbReference type="EMBL" id="CP072133">
    <property type="protein sequence ID" value="QTH71055.1"/>
    <property type="molecule type" value="Genomic_DNA"/>
</dbReference>
<dbReference type="AlphaFoldDB" id="A0A975DG53"/>
<dbReference type="Gene3D" id="3.40.50.11190">
    <property type="match status" value="1"/>
</dbReference>
<sequence>MILFRVDTTCGIGHLMRCKSLALAFLQEGINSSFVIDQGFEKLDLLSPFEKSVYTVSKRCEIEDANFVASLIYNIGFVRYCVVDSYRLGIDWESQVKKTGIELIALDDLERMHVADFIIDAKWQGPQTFDRYAKSTTSKKLLGPSFASLQQEYQQASVLTRHNSILFSLGGGGDWDILTDVIEALVASSEPLPFSIDVIIGPKATNTERLKKLHERHHQISLHEGLQSVQPFFAQCGLFVGALGTSLYELAACNTPAITFSIAPNQQNDIFDLEALGHYCHLESIDKSDVHKLVALIETLYSKRDRLTKLRKQAQVPVDGLGAYRVRDSILGLERVEPNLTPSSLVTPQALQLTELISLRAVDDGDINHYLWARNRQDNAWRMTITDKIERIDHYGWWFKNRRESYVMYDENGVLLYVWHQKVVDADQEFLIGGWFAACERVNFTHAQLILEWQLTECKRAYPQATWLAVINKDNRFVNLLNQRAGFVSLQPTMKEFSVTQRLFPNANVQEFNFVMKSPKADQL</sequence>
<dbReference type="Proteomes" id="UP000664904">
    <property type="component" value="Chromosome"/>
</dbReference>
<keyword evidence="2" id="KW-1185">Reference proteome</keyword>
<proteinExistence type="predicted"/>
<name>A0A975DG53_9GAMM</name>
<reference evidence="1" key="1">
    <citation type="submission" date="2021-03" db="EMBL/GenBank/DDBJ databases">
        <title>Complete Genome of Pseudoalteromonas xiamenensis STKMTI.2, a new potential marine bacterium producing anti-Vibrio compounds.</title>
        <authorList>
            <person name="Handayani D.P."/>
            <person name="Isnansetyo A."/>
            <person name="Istiqomah I."/>
            <person name="Jumina J."/>
        </authorList>
    </citation>
    <scope>NUCLEOTIDE SEQUENCE</scope>
    <source>
        <strain evidence="1">STKMTI.2</strain>
    </source>
</reference>
<evidence type="ECO:0000313" key="1">
    <source>
        <dbReference type="EMBL" id="QTH71055.1"/>
    </source>
</evidence>
<evidence type="ECO:0000313" key="2">
    <source>
        <dbReference type="Proteomes" id="UP000664904"/>
    </source>
</evidence>
<dbReference type="SUPFAM" id="SSF53756">
    <property type="entry name" value="UDP-Glycosyltransferase/glycogen phosphorylase"/>
    <property type="match status" value="1"/>
</dbReference>
<dbReference type="KEGG" id="pxi:J5O05_14505"/>
<accession>A0A975DG53</accession>
<dbReference type="Gene3D" id="3.40.50.2000">
    <property type="entry name" value="Glycogen Phosphorylase B"/>
    <property type="match status" value="1"/>
</dbReference>
<gene>
    <name evidence="1" type="ORF">J5O05_14505</name>
</gene>
<organism evidence="1 2">
    <name type="scientific">Pseudoalteromonas xiamenensis</name>
    <dbReference type="NCBI Taxonomy" id="882626"/>
    <lineage>
        <taxon>Bacteria</taxon>
        <taxon>Pseudomonadati</taxon>
        <taxon>Pseudomonadota</taxon>
        <taxon>Gammaproteobacteria</taxon>
        <taxon>Alteromonadales</taxon>
        <taxon>Pseudoalteromonadaceae</taxon>
        <taxon>Pseudoalteromonas</taxon>
    </lineage>
</organism>
<protein>
    <submittedName>
        <fullName evidence="1">Pseudaminic acid biosynthesis protein PseG</fullName>
    </submittedName>
</protein>